<dbReference type="GO" id="GO:0016787">
    <property type="term" value="F:hydrolase activity"/>
    <property type="evidence" value="ECO:0007669"/>
    <property type="project" value="UniProtKB-KW"/>
</dbReference>
<evidence type="ECO:0000256" key="8">
    <source>
        <dbReference type="ARBA" id="ARBA00022884"/>
    </source>
</evidence>
<sequence>MGKARPRFNAKARASAANREFDRTGKVRGQNSSTTTSDSQPIVKITKAPQAVDDPNALVMPAKKGPSRAQRLSEAATAGKIELPDSKMSTQKKKRLEKYIEKKLKKDQRIELLQKLSASHFNSELMRSSRELGSGQDTMKERLRRALAEHRQGLPQSDASVRLFVERQVPDGIEGVSNSSEPPSVPDADAKHVASESITPPTGASPVFGGALKRNADGTTALPIKKRRRQKKEATYRQLLNKPLQRQMAKLTRNDSSDSSDQSSVSDDSASETESDHDVSHEVSHSSSEDEQADESHLEEKLPAHTPKTALVPPPSSVPPQSLKPETPAPPTTNDAQRKAESFPGQPAVTTAQLPAKGQCDKPTDTKRDSIQQGRPVFNVPVDRDPAIQEARMQLPICGEEQEIMETIQENLVTVLCGETGSGKTTQVPQFLYEAGFGHSDSENPGMIGITQPRRVAAVSMAKRVAEELNITQEGKVAYQIRYDTTVNPNTSIKFMTDGVLLRELAHDLLLSKYSVLIIDEAHERSLNTDILIGVVSRVVKLRDKLYRENPQENHRPLRVVIMSATLRVEDFTQNSTLFATPPPVINVEARQYPVKVHFNRRTHADYVTEAYKKACKIHTRLPPGGILIFATSQNEVTLLCRKLRDKFPGPTEKDGPRVKNSLTLVPEDDPQATQGFAANDLQAEEVDMGKETETNLENVESDLDYDTEEEEVEGEEDPDEENESPSQDNPDATVPPLHVLPLYSLLPTAHQMRVFDPVPEGHRLCVVATNVAETSLTIPGIRYVVDTGKVKDRVYDDATGVQSFEVGWVSKASAGQRAGRAGRTGPGHCYRLYSSAVFNDYFAQFGTPEILKMPIEGVVLQMKNMLLDNVVNFPFPTPPERTALRKAENLLVYLNALDHNRRSITDVGKFMALFPVAPRYSRMLVVGQKENCLPYVIAIVAALSVGDPFIHESHLVSSGTETNAPSQLDDPTAQAELDHLTNEAFAEKQRHKQVLKQHRNALETLARKDFSSDPLRLLNAVCAYEYQGGSETFCSQFFLRPKAMQEVRKLRSQLTKLVQLHCPQINVWFDPRMKPPSSLQLQILRQTVVAGFIDQLAIRWDLVHTLPPPGLRTQAGNATAAYRPGRTCRHTAYVTMWSDEPVYVHPTSILYYQSPPELLAYRELQRTMGQANNPNLALDVTLSGADKDFLKSTGRLWIKDNTVAFLSWLPVLGKTLCTFAKPAAYPLPRYYHSKDVKKLTPAQQTKLYRSGSQELSPDLSGTKDLMVAGVASTFGLKDWALPMVQVVHRRQGTRWVFDKIAG</sequence>
<keyword evidence="8" id="KW-0694">RNA-binding</keyword>
<dbReference type="Proteomes" id="UP001150925">
    <property type="component" value="Unassembled WGS sequence"/>
</dbReference>
<dbReference type="GO" id="GO:0003724">
    <property type="term" value="F:RNA helicase activity"/>
    <property type="evidence" value="ECO:0007669"/>
    <property type="project" value="UniProtKB-EC"/>
</dbReference>
<dbReference type="SMART" id="SM00490">
    <property type="entry name" value="HELICc"/>
    <property type="match status" value="1"/>
</dbReference>
<feature type="region of interest" description="Disordered" evidence="11">
    <location>
        <begin position="647"/>
        <end position="673"/>
    </location>
</feature>
<dbReference type="GO" id="GO:1990904">
    <property type="term" value="C:ribonucleoprotein complex"/>
    <property type="evidence" value="ECO:0007669"/>
    <property type="project" value="UniProtKB-ARBA"/>
</dbReference>
<evidence type="ECO:0000256" key="2">
    <source>
        <dbReference type="ARBA" id="ARBA00008792"/>
    </source>
</evidence>
<evidence type="ECO:0000256" key="6">
    <source>
        <dbReference type="ARBA" id="ARBA00022806"/>
    </source>
</evidence>
<organism evidence="14 15">
    <name type="scientific">Dispira parvispora</name>
    <dbReference type="NCBI Taxonomy" id="1520584"/>
    <lineage>
        <taxon>Eukaryota</taxon>
        <taxon>Fungi</taxon>
        <taxon>Fungi incertae sedis</taxon>
        <taxon>Zoopagomycota</taxon>
        <taxon>Kickxellomycotina</taxon>
        <taxon>Dimargaritomycetes</taxon>
        <taxon>Dimargaritales</taxon>
        <taxon>Dimargaritaceae</taxon>
        <taxon>Dispira</taxon>
    </lineage>
</organism>
<proteinExistence type="inferred from homology"/>
<dbReference type="CDD" id="cd18791">
    <property type="entry name" value="SF2_C_RHA"/>
    <property type="match status" value="1"/>
</dbReference>
<feature type="region of interest" description="Disordered" evidence="11">
    <location>
        <begin position="172"/>
        <end position="379"/>
    </location>
</feature>
<dbReference type="InterPro" id="IPR002464">
    <property type="entry name" value="DNA/RNA_helicase_DEAH_CS"/>
</dbReference>
<evidence type="ECO:0000259" key="13">
    <source>
        <dbReference type="PROSITE" id="PS51194"/>
    </source>
</evidence>
<name>A0A9W8AT50_9FUNG</name>
<dbReference type="InterPro" id="IPR007502">
    <property type="entry name" value="Helicase-assoc_dom"/>
</dbReference>
<evidence type="ECO:0000256" key="11">
    <source>
        <dbReference type="SAM" id="MobiDB-lite"/>
    </source>
</evidence>
<dbReference type="InterPro" id="IPR011545">
    <property type="entry name" value="DEAD/DEAH_box_helicase_dom"/>
</dbReference>
<keyword evidence="7" id="KW-0067">ATP-binding</keyword>
<dbReference type="InterPro" id="IPR014001">
    <property type="entry name" value="Helicase_ATP-bd"/>
</dbReference>
<dbReference type="EC" id="3.6.4.13" evidence="3"/>
<dbReference type="CDD" id="cd17982">
    <property type="entry name" value="DEXHc_DHX37"/>
    <property type="match status" value="1"/>
</dbReference>
<dbReference type="SMART" id="SM00847">
    <property type="entry name" value="HA2"/>
    <property type="match status" value="1"/>
</dbReference>
<dbReference type="PANTHER" id="PTHR18934">
    <property type="entry name" value="ATP-DEPENDENT RNA HELICASE"/>
    <property type="match status" value="1"/>
</dbReference>
<feature type="compositionally biased region" description="Basic and acidic residues" evidence="11">
    <location>
        <begin position="359"/>
        <end position="370"/>
    </location>
</feature>
<feature type="domain" description="Helicase ATP-binding" evidence="12">
    <location>
        <begin position="405"/>
        <end position="585"/>
    </location>
</feature>
<feature type="compositionally biased region" description="Low complexity" evidence="11">
    <location>
        <begin position="257"/>
        <end position="268"/>
    </location>
</feature>
<dbReference type="Gene3D" id="3.40.50.300">
    <property type="entry name" value="P-loop containing nucleotide triphosphate hydrolases"/>
    <property type="match status" value="2"/>
</dbReference>
<dbReference type="OrthoDB" id="10253254at2759"/>
<dbReference type="InterPro" id="IPR048333">
    <property type="entry name" value="HA2_WH"/>
</dbReference>
<dbReference type="InterPro" id="IPR001650">
    <property type="entry name" value="Helicase_C-like"/>
</dbReference>
<keyword evidence="15" id="KW-1185">Reference proteome</keyword>
<keyword evidence="6 14" id="KW-0347">Helicase</keyword>
<feature type="compositionally biased region" description="Basic residues" evidence="11">
    <location>
        <begin position="1"/>
        <end position="10"/>
    </location>
</feature>
<feature type="compositionally biased region" description="Polar residues" evidence="11">
    <location>
        <begin position="29"/>
        <end position="40"/>
    </location>
</feature>
<dbReference type="SUPFAM" id="SSF52540">
    <property type="entry name" value="P-loop containing nucleoside triphosphate hydrolases"/>
    <property type="match status" value="1"/>
</dbReference>
<comment type="catalytic activity">
    <reaction evidence="10">
        <text>ATP + H2O = ADP + phosphate + H(+)</text>
        <dbReference type="Rhea" id="RHEA:13065"/>
        <dbReference type="ChEBI" id="CHEBI:15377"/>
        <dbReference type="ChEBI" id="CHEBI:15378"/>
        <dbReference type="ChEBI" id="CHEBI:30616"/>
        <dbReference type="ChEBI" id="CHEBI:43474"/>
        <dbReference type="ChEBI" id="CHEBI:456216"/>
        <dbReference type="EC" id="3.6.4.13"/>
    </reaction>
</comment>
<dbReference type="Pfam" id="PF00270">
    <property type="entry name" value="DEAD"/>
    <property type="match status" value="1"/>
</dbReference>
<protein>
    <recommendedName>
        <fullName evidence="3">RNA helicase</fullName>
        <ecNumber evidence="3">3.6.4.13</ecNumber>
    </recommendedName>
</protein>
<dbReference type="Pfam" id="PF04408">
    <property type="entry name" value="WHD_HA2"/>
    <property type="match status" value="1"/>
</dbReference>
<reference evidence="14" key="1">
    <citation type="submission" date="2022-07" db="EMBL/GenBank/DDBJ databases">
        <title>Phylogenomic reconstructions and comparative analyses of Kickxellomycotina fungi.</title>
        <authorList>
            <person name="Reynolds N.K."/>
            <person name="Stajich J.E."/>
            <person name="Barry K."/>
            <person name="Grigoriev I.V."/>
            <person name="Crous P."/>
            <person name="Smith M.E."/>
        </authorList>
    </citation>
    <scope>NUCLEOTIDE SEQUENCE</scope>
    <source>
        <strain evidence="14">RSA 1196</strain>
    </source>
</reference>
<feature type="domain" description="Helicase C-terminal" evidence="13">
    <location>
        <begin position="692"/>
        <end position="867"/>
    </location>
</feature>
<dbReference type="SMART" id="SM00487">
    <property type="entry name" value="DEXDc"/>
    <property type="match status" value="1"/>
</dbReference>
<comment type="caution">
    <text evidence="14">The sequence shown here is derived from an EMBL/GenBank/DDBJ whole genome shotgun (WGS) entry which is preliminary data.</text>
</comment>
<feature type="compositionally biased region" description="Acidic residues" evidence="11">
    <location>
        <begin position="700"/>
        <end position="724"/>
    </location>
</feature>
<feature type="compositionally biased region" description="Basic and acidic residues" evidence="11">
    <location>
        <begin position="647"/>
        <end position="658"/>
    </location>
</feature>
<dbReference type="PROSITE" id="PS00690">
    <property type="entry name" value="DEAH_ATP_HELICASE"/>
    <property type="match status" value="1"/>
</dbReference>
<dbReference type="PROSITE" id="PS51192">
    <property type="entry name" value="HELICASE_ATP_BIND_1"/>
    <property type="match status" value="1"/>
</dbReference>
<dbReference type="GO" id="GO:0003723">
    <property type="term" value="F:RNA binding"/>
    <property type="evidence" value="ECO:0007669"/>
    <property type="project" value="UniProtKB-KW"/>
</dbReference>
<comment type="subcellular location">
    <subcellularLocation>
        <location evidence="1">Nucleus</location>
        <location evidence="1">Nucleolus</location>
    </subcellularLocation>
</comment>
<dbReference type="InterPro" id="IPR027417">
    <property type="entry name" value="P-loop_NTPase"/>
</dbReference>
<keyword evidence="9" id="KW-0539">Nucleus</keyword>
<dbReference type="FunFam" id="3.40.50.300:FF:003770">
    <property type="entry name" value="ATP-dependent RNA helicase DHR1, putative"/>
    <property type="match status" value="1"/>
</dbReference>
<evidence type="ECO:0000256" key="1">
    <source>
        <dbReference type="ARBA" id="ARBA00004604"/>
    </source>
</evidence>
<keyword evidence="5 14" id="KW-0378">Hydrolase</keyword>
<dbReference type="PROSITE" id="PS51194">
    <property type="entry name" value="HELICASE_CTER"/>
    <property type="match status" value="1"/>
</dbReference>
<dbReference type="PANTHER" id="PTHR18934:SF99">
    <property type="entry name" value="ATP-DEPENDENT RNA HELICASE DHX37-RELATED"/>
    <property type="match status" value="1"/>
</dbReference>
<gene>
    <name evidence="14" type="primary">ECM16</name>
    <name evidence="14" type="ORF">IWQ62_001608</name>
</gene>
<evidence type="ECO:0000313" key="14">
    <source>
        <dbReference type="EMBL" id="KAJ1967829.1"/>
    </source>
</evidence>
<evidence type="ECO:0000256" key="3">
    <source>
        <dbReference type="ARBA" id="ARBA00012552"/>
    </source>
</evidence>
<dbReference type="EMBL" id="JANBPY010000275">
    <property type="protein sequence ID" value="KAJ1967829.1"/>
    <property type="molecule type" value="Genomic_DNA"/>
</dbReference>
<evidence type="ECO:0000256" key="10">
    <source>
        <dbReference type="ARBA" id="ARBA00047984"/>
    </source>
</evidence>
<feature type="region of interest" description="Disordered" evidence="11">
    <location>
        <begin position="689"/>
        <end position="737"/>
    </location>
</feature>
<keyword evidence="4" id="KW-0547">Nucleotide-binding</keyword>
<dbReference type="GO" id="GO:0005524">
    <property type="term" value="F:ATP binding"/>
    <property type="evidence" value="ECO:0007669"/>
    <property type="project" value="UniProtKB-KW"/>
</dbReference>
<comment type="similarity">
    <text evidence="2">Belongs to the DEAD box helicase family. DEAH subfamily.</text>
</comment>
<evidence type="ECO:0000256" key="9">
    <source>
        <dbReference type="ARBA" id="ARBA00023242"/>
    </source>
</evidence>
<feature type="compositionally biased region" description="Basic and acidic residues" evidence="11">
    <location>
        <begin position="274"/>
        <end position="303"/>
    </location>
</feature>
<dbReference type="GO" id="GO:0000462">
    <property type="term" value="P:maturation of SSU-rRNA from tricistronic rRNA transcript (SSU-rRNA, 5.8S rRNA, LSU-rRNA)"/>
    <property type="evidence" value="ECO:0007669"/>
    <property type="project" value="TreeGrafter"/>
</dbReference>
<feature type="region of interest" description="Disordered" evidence="11">
    <location>
        <begin position="1"/>
        <end position="94"/>
    </location>
</feature>
<evidence type="ECO:0000313" key="15">
    <source>
        <dbReference type="Proteomes" id="UP001150925"/>
    </source>
</evidence>
<accession>A0A9W8AT50</accession>
<evidence type="ECO:0000256" key="7">
    <source>
        <dbReference type="ARBA" id="ARBA00022840"/>
    </source>
</evidence>
<dbReference type="Pfam" id="PF21010">
    <property type="entry name" value="HA2_C"/>
    <property type="match status" value="1"/>
</dbReference>
<dbReference type="Gene3D" id="1.20.120.1080">
    <property type="match status" value="1"/>
</dbReference>
<dbReference type="FunFam" id="3.40.50.300:FF:000637">
    <property type="entry name" value="ATP-dependent RNA helicase DHX37/DHR1"/>
    <property type="match status" value="1"/>
</dbReference>
<dbReference type="Pfam" id="PF00271">
    <property type="entry name" value="Helicase_C"/>
    <property type="match status" value="1"/>
</dbReference>
<dbReference type="GO" id="GO:0005730">
    <property type="term" value="C:nucleolus"/>
    <property type="evidence" value="ECO:0007669"/>
    <property type="project" value="UniProtKB-SubCell"/>
</dbReference>
<evidence type="ECO:0000259" key="12">
    <source>
        <dbReference type="PROSITE" id="PS51192"/>
    </source>
</evidence>
<evidence type="ECO:0000256" key="5">
    <source>
        <dbReference type="ARBA" id="ARBA00022801"/>
    </source>
</evidence>
<evidence type="ECO:0000256" key="4">
    <source>
        <dbReference type="ARBA" id="ARBA00022741"/>
    </source>
</evidence>